<dbReference type="AlphaFoldDB" id="A0A8S1AYW6"/>
<name>A0A8S1AYW6_ARCPL</name>
<comment type="caution">
    <text evidence="2">The sequence shown here is derived from an EMBL/GenBank/DDBJ whole genome shotgun (WGS) entry which is preliminary data.</text>
</comment>
<evidence type="ECO:0000313" key="1">
    <source>
        <dbReference type="EMBL" id="CAB3235429.1"/>
    </source>
</evidence>
<keyword evidence="3" id="KW-1185">Reference proteome</keyword>
<proteinExistence type="predicted"/>
<dbReference type="Proteomes" id="UP000494256">
    <property type="component" value="Unassembled WGS sequence"/>
</dbReference>
<evidence type="ECO:0000313" key="4">
    <source>
        <dbReference type="Proteomes" id="UP000494256"/>
    </source>
</evidence>
<evidence type="ECO:0000313" key="2">
    <source>
        <dbReference type="EMBL" id="CAB3250427.1"/>
    </source>
</evidence>
<dbReference type="OrthoDB" id="10512961at2759"/>
<reference evidence="3 4" key="1">
    <citation type="submission" date="2020-04" db="EMBL/GenBank/DDBJ databases">
        <authorList>
            <person name="Wallbank WR R."/>
            <person name="Pardo Diaz C."/>
            <person name="Kozak K."/>
            <person name="Martin S."/>
            <person name="Jiggins C."/>
            <person name="Moest M."/>
            <person name="Warren A I."/>
            <person name="Byers J.R.P. K."/>
            <person name="Montejo-Kovacevich G."/>
            <person name="Yen C E."/>
        </authorList>
    </citation>
    <scope>NUCLEOTIDE SEQUENCE [LARGE SCALE GENOMIC DNA]</scope>
</reference>
<dbReference type="EMBL" id="CADEBC010000485">
    <property type="protein sequence ID" value="CAB3235429.1"/>
    <property type="molecule type" value="Genomic_DNA"/>
</dbReference>
<evidence type="ECO:0000313" key="3">
    <source>
        <dbReference type="Proteomes" id="UP000494106"/>
    </source>
</evidence>
<sequence>MCGVVCGGGGAKRTAGVCGGARPVARSRARPAFAVPRDPNGRGRVATHRHWKLTENRHDNRPRHYHVPNNCCNCDICTKIVRICRLRPCGYTK</sequence>
<protein>
    <submittedName>
        <fullName evidence="2">Uncharacterized protein</fullName>
    </submittedName>
</protein>
<gene>
    <name evidence="2" type="ORF">APLA_LOCUS13099</name>
    <name evidence="1" type="ORF">APLA_LOCUS6104</name>
</gene>
<dbReference type="EMBL" id="CADEBD010000348">
    <property type="protein sequence ID" value="CAB3250427.1"/>
    <property type="molecule type" value="Genomic_DNA"/>
</dbReference>
<accession>A0A8S1AYW6</accession>
<dbReference type="Proteomes" id="UP000494106">
    <property type="component" value="Unassembled WGS sequence"/>
</dbReference>
<organism evidence="2 4">
    <name type="scientific">Arctia plantaginis</name>
    <name type="common">Wood tiger moth</name>
    <name type="synonym">Phalaena plantaginis</name>
    <dbReference type="NCBI Taxonomy" id="874455"/>
    <lineage>
        <taxon>Eukaryota</taxon>
        <taxon>Metazoa</taxon>
        <taxon>Ecdysozoa</taxon>
        <taxon>Arthropoda</taxon>
        <taxon>Hexapoda</taxon>
        <taxon>Insecta</taxon>
        <taxon>Pterygota</taxon>
        <taxon>Neoptera</taxon>
        <taxon>Endopterygota</taxon>
        <taxon>Lepidoptera</taxon>
        <taxon>Glossata</taxon>
        <taxon>Ditrysia</taxon>
        <taxon>Noctuoidea</taxon>
        <taxon>Erebidae</taxon>
        <taxon>Arctiinae</taxon>
        <taxon>Arctia</taxon>
    </lineage>
</organism>